<evidence type="ECO:0000313" key="11">
    <source>
        <dbReference type="Proteomes" id="UP000427769"/>
    </source>
</evidence>
<evidence type="ECO:0000256" key="6">
    <source>
        <dbReference type="ARBA" id="ARBA00023136"/>
    </source>
</evidence>
<protein>
    <recommendedName>
        <fullName evidence="12">RND transporter</fullName>
    </recommendedName>
</protein>
<dbReference type="AlphaFoldDB" id="A0A5K7ZCB0"/>
<dbReference type="Proteomes" id="UP000427769">
    <property type="component" value="Chromosome"/>
</dbReference>
<evidence type="ECO:0000256" key="1">
    <source>
        <dbReference type="ARBA" id="ARBA00004442"/>
    </source>
</evidence>
<feature type="chain" id="PRO_5024442959" description="RND transporter" evidence="9">
    <location>
        <begin position="25"/>
        <end position="542"/>
    </location>
</feature>
<dbReference type="GO" id="GO:1990281">
    <property type="term" value="C:efflux pump complex"/>
    <property type="evidence" value="ECO:0007669"/>
    <property type="project" value="TreeGrafter"/>
</dbReference>
<keyword evidence="9" id="KW-0732">Signal</keyword>
<dbReference type="InterPro" id="IPR051906">
    <property type="entry name" value="TolC-like"/>
</dbReference>
<dbReference type="PANTHER" id="PTHR30026">
    <property type="entry name" value="OUTER MEMBRANE PROTEIN TOLC"/>
    <property type="match status" value="1"/>
</dbReference>
<proteinExistence type="inferred from homology"/>
<evidence type="ECO:0008006" key="12">
    <source>
        <dbReference type="Google" id="ProtNLM"/>
    </source>
</evidence>
<feature type="coiled-coil region" evidence="8">
    <location>
        <begin position="240"/>
        <end position="291"/>
    </location>
</feature>
<dbReference type="PROSITE" id="PS51257">
    <property type="entry name" value="PROKAR_LIPOPROTEIN"/>
    <property type="match status" value="1"/>
</dbReference>
<feature type="signal peptide" evidence="9">
    <location>
        <begin position="1"/>
        <end position="24"/>
    </location>
</feature>
<dbReference type="GO" id="GO:0009279">
    <property type="term" value="C:cell outer membrane"/>
    <property type="evidence" value="ECO:0007669"/>
    <property type="project" value="UniProtKB-SubCell"/>
</dbReference>
<name>A0A5K7ZCB0_9BACT</name>
<keyword evidence="6" id="KW-0472">Membrane</keyword>
<dbReference type="SUPFAM" id="SSF56954">
    <property type="entry name" value="Outer membrane efflux proteins (OEP)"/>
    <property type="match status" value="1"/>
</dbReference>
<evidence type="ECO:0000313" key="10">
    <source>
        <dbReference type="EMBL" id="BBO78748.1"/>
    </source>
</evidence>
<keyword evidence="8" id="KW-0175">Coiled coil</keyword>
<comment type="similarity">
    <text evidence="2">Belongs to the outer membrane factor (OMF) (TC 1.B.17) family.</text>
</comment>
<evidence type="ECO:0000256" key="4">
    <source>
        <dbReference type="ARBA" id="ARBA00022452"/>
    </source>
</evidence>
<evidence type="ECO:0000256" key="5">
    <source>
        <dbReference type="ARBA" id="ARBA00022692"/>
    </source>
</evidence>
<dbReference type="Pfam" id="PF02321">
    <property type="entry name" value="OEP"/>
    <property type="match status" value="1"/>
</dbReference>
<dbReference type="RefSeq" id="WP_197740459.1">
    <property type="nucleotide sequence ID" value="NZ_AP021875.1"/>
</dbReference>
<evidence type="ECO:0000256" key="7">
    <source>
        <dbReference type="ARBA" id="ARBA00023237"/>
    </source>
</evidence>
<evidence type="ECO:0000256" key="3">
    <source>
        <dbReference type="ARBA" id="ARBA00022448"/>
    </source>
</evidence>
<reference evidence="10 11" key="1">
    <citation type="submission" date="2019-11" db="EMBL/GenBank/DDBJ databases">
        <title>Comparative genomics of hydrocarbon-degrading Desulfosarcina strains.</title>
        <authorList>
            <person name="Watanabe M."/>
            <person name="Kojima H."/>
            <person name="Fukui M."/>
        </authorList>
    </citation>
    <scope>NUCLEOTIDE SEQUENCE [LARGE SCALE GENOMIC DNA]</scope>
    <source>
        <strain evidence="10 11">PP31</strain>
    </source>
</reference>
<dbReference type="GO" id="GO:0015288">
    <property type="term" value="F:porin activity"/>
    <property type="evidence" value="ECO:0007669"/>
    <property type="project" value="TreeGrafter"/>
</dbReference>
<organism evidence="10 11">
    <name type="scientific">Desulfosarcina widdelii</name>
    <dbReference type="NCBI Taxonomy" id="947919"/>
    <lineage>
        <taxon>Bacteria</taxon>
        <taxon>Pseudomonadati</taxon>
        <taxon>Thermodesulfobacteriota</taxon>
        <taxon>Desulfobacteria</taxon>
        <taxon>Desulfobacterales</taxon>
        <taxon>Desulfosarcinaceae</taxon>
        <taxon>Desulfosarcina</taxon>
    </lineage>
</organism>
<keyword evidence="7" id="KW-0998">Cell outer membrane</keyword>
<dbReference type="Gene3D" id="1.20.1600.10">
    <property type="entry name" value="Outer membrane efflux proteins (OEP)"/>
    <property type="match status" value="1"/>
</dbReference>
<dbReference type="KEGG" id="dwd:DSCW_61650"/>
<dbReference type="InterPro" id="IPR003423">
    <property type="entry name" value="OMP_efflux"/>
</dbReference>
<evidence type="ECO:0000256" key="2">
    <source>
        <dbReference type="ARBA" id="ARBA00007613"/>
    </source>
</evidence>
<keyword evidence="11" id="KW-1185">Reference proteome</keyword>
<sequence>MMFSKNYRRLVFVWGVALLSASCAGVDLPADRSTDMEMVGTAGSTVLLTQGRTKENEAEAVPSLPPGPITISVNEAVLLCLENNRSLVVERLTPAIRQTAEEQEKAVFDPVLDAEVSAGRVKGERLARSGSETEAYTSDTADGAISLERYFPSGTSVALEADMAYTDSSLYDDSFFEARLGMTVNQALLRGLGSEANLVRLRQARLDTRMSEYELRGFTESLVAEVERTYWDCALSRRQIEIVEESLKVARQQRDETEELIAVGRLARSELAAVQAEVAAQSQALIEARANEQSFQLKLLRLLNPPGPDLWSREVKLIHQPTLPRIEMEAVERHVAVSARMRPLLNQARLDLLRGDLELVKTRDGLLPLLDLFATLGKSGYANAFGDAVGNLDGNNFDALAGVRLAYPIFNRDARARHRQAQLSRKQAEKALDNLSQLVEMDVRSAYIEVGRTKQQIDASSVTRAFDEEKLRTETEKLRVGKSTSFLVAQAQRDLLASRIAEVRAIVNYLKALIGLYRQDGSLLERRRVAAPGREPVSLSRK</sequence>
<gene>
    <name evidence="10" type="ORF">DSCW_61650</name>
</gene>
<comment type="subcellular location">
    <subcellularLocation>
        <location evidence="1">Cell outer membrane</location>
    </subcellularLocation>
</comment>
<feature type="coiled-coil region" evidence="8">
    <location>
        <begin position="411"/>
        <end position="438"/>
    </location>
</feature>
<evidence type="ECO:0000256" key="9">
    <source>
        <dbReference type="SAM" id="SignalP"/>
    </source>
</evidence>
<dbReference type="GO" id="GO:0015562">
    <property type="term" value="F:efflux transmembrane transporter activity"/>
    <property type="evidence" value="ECO:0007669"/>
    <property type="project" value="InterPro"/>
</dbReference>
<evidence type="ECO:0000256" key="8">
    <source>
        <dbReference type="SAM" id="Coils"/>
    </source>
</evidence>
<keyword evidence="4" id="KW-1134">Transmembrane beta strand</keyword>
<dbReference type="EMBL" id="AP021875">
    <property type="protein sequence ID" value="BBO78748.1"/>
    <property type="molecule type" value="Genomic_DNA"/>
</dbReference>
<keyword evidence="3" id="KW-0813">Transport</keyword>
<dbReference type="PANTHER" id="PTHR30026:SF23">
    <property type="entry name" value="TO APRF-PUTATIVE OUTER MEMBRANE EFFLUX PROTEIN OR SECRETED ALKALINE PHOSPHATASE-RELATED"/>
    <property type="match status" value="1"/>
</dbReference>
<keyword evidence="5" id="KW-0812">Transmembrane</keyword>
<accession>A0A5K7ZCB0</accession>